<dbReference type="InterPro" id="IPR013785">
    <property type="entry name" value="Aldolase_TIM"/>
</dbReference>
<evidence type="ECO:0000256" key="1">
    <source>
        <dbReference type="ARBA" id="ARBA00001946"/>
    </source>
</evidence>
<evidence type="ECO:0000256" key="5">
    <source>
        <dbReference type="ARBA" id="ARBA00022723"/>
    </source>
</evidence>
<keyword evidence="4" id="KW-0235">DNA replication</keyword>
<reference evidence="19" key="1">
    <citation type="submission" date="2017-09" db="EMBL/GenBank/DDBJ databases">
        <title>Luteimonas liuhanmingii sp.nov., isolated from the intestinal contents of Tibetan Plateau Pika in Yushu, Qinghai Province, China.</title>
        <authorList>
            <person name="Gui Z."/>
        </authorList>
    </citation>
    <scope>NUCLEOTIDE SEQUENCE [LARGE SCALE GENOMIC DNA]</scope>
    <source>
        <strain evidence="19">100111</strain>
    </source>
</reference>
<comment type="cofactor">
    <cofactor evidence="1">
        <name>Mg(2+)</name>
        <dbReference type="ChEBI" id="CHEBI:18420"/>
    </cofactor>
</comment>
<evidence type="ECO:0000256" key="9">
    <source>
        <dbReference type="ARBA" id="ARBA00023204"/>
    </source>
</evidence>
<comment type="similarity">
    <text evidence="2">Belongs to the Nudix hydrolase family.</text>
</comment>
<dbReference type="EC" id="3.6.1.55" evidence="12"/>
<dbReference type="OrthoDB" id="9810648at2"/>
<dbReference type="KEGG" id="lum:CNR27_05315"/>
<dbReference type="Proteomes" id="UP000218968">
    <property type="component" value="Chromosome"/>
</dbReference>
<evidence type="ECO:0000256" key="10">
    <source>
        <dbReference type="ARBA" id="ARBA00035861"/>
    </source>
</evidence>
<evidence type="ECO:0000259" key="17">
    <source>
        <dbReference type="PROSITE" id="PS51462"/>
    </source>
</evidence>
<dbReference type="PANTHER" id="PTHR47707:SF1">
    <property type="entry name" value="NUDIX HYDROLASE FAMILY PROTEIN"/>
    <property type="match status" value="1"/>
</dbReference>
<evidence type="ECO:0000256" key="16">
    <source>
        <dbReference type="ARBA" id="ARBA00042798"/>
    </source>
</evidence>
<evidence type="ECO:0000256" key="13">
    <source>
        <dbReference type="ARBA" id="ARBA00040794"/>
    </source>
</evidence>
<evidence type="ECO:0000256" key="7">
    <source>
        <dbReference type="ARBA" id="ARBA00022801"/>
    </source>
</evidence>
<organism evidence="18 19">
    <name type="scientific">Luteimonas chenhongjianii</name>
    <dbReference type="NCBI Taxonomy" id="2006110"/>
    <lineage>
        <taxon>Bacteria</taxon>
        <taxon>Pseudomonadati</taxon>
        <taxon>Pseudomonadota</taxon>
        <taxon>Gammaproteobacteria</taxon>
        <taxon>Lysobacterales</taxon>
        <taxon>Lysobacteraceae</taxon>
        <taxon>Luteimonas</taxon>
    </lineage>
</organism>
<dbReference type="PROSITE" id="PS51462">
    <property type="entry name" value="NUDIX"/>
    <property type="match status" value="1"/>
</dbReference>
<comment type="catalytic activity">
    <reaction evidence="10">
        <text>8-oxo-dGTP + H2O = 8-oxo-dGMP + diphosphate + H(+)</text>
        <dbReference type="Rhea" id="RHEA:31575"/>
        <dbReference type="ChEBI" id="CHEBI:15377"/>
        <dbReference type="ChEBI" id="CHEBI:15378"/>
        <dbReference type="ChEBI" id="CHEBI:33019"/>
        <dbReference type="ChEBI" id="CHEBI:63224"/>
        <dbReference type="ChEBI" id="CHEBI:77896"/>
        <dbReference type="EC" id="3.6.1.55"/>
    </reaction>
</comment>
<dbReference type="GO" id="GO:0035539">
    <property type="term" value="F:8-oxo-7,8-dihydrodeoxyguanosine triphosphate pyrophosphatase activity"/>
    <property type="evidence" value="ECO:0007669"/>
    <property type="project" value="UniProtKB-EC"/>
</dbReference>
<keyword evidence="9" id="KW-0234">DNA repair</keyword>
<sequence length="315" mass="33808">MSERVIEVVAGVITDKRGRVLLSRRTPNRDMPGLWEFPGGKREHGETSEAALARELDEELGIRVTVGAPLIVVPQRYPAKRLRLDVRHVAHWEGVARGREGQALAWVAPDKLGRYSMPPADLPVVAALQTPDRYLVTPPPGDDDAAWLQSFDAALRRGVRRVQLRLPGIPGDRQEALLREAQIRCRLHGAQLLFNGPVDVALAAGAGVHLASAALQACTMRPVPAGIPLAASCHHAGDLAHAVAIDCDFVVLGPVAETASHPGEPGIGWSEFARLRETCALPIYAIGGMAPADIPEARRHGAQGIAAIRSLWSPD</sequence>
<dbReference type="InterPro" id="IPR022998">
    <property type="entry name" value="ThiamineP_synth_TenI"/>
</dbReference>
<dbReference type="RefSeq" id="WP_096297257.1">
    <property type="nucleotide sequence ID" value="NZ_CP023406.1"/>
</dbReference>
<evidence type="ECO:0000256" key="14">
    <source>
        <dbReference type="ARBA" id="ARBA00041592"/>
    </source>
</evidence>
<feature type="domain" description="Nudix hydrolase" evidence="17">
    <location>
        <begin position="3"/>
        <end position="130"/>
    </location>
</feature>
<dbReference type="Gene3D" id="3.20.20.70">
    <property type="entry name" value="Aldolase class I"/>
    <property type="match status" value="1"/>
</dbReference>
<dbReference type="InterPro" id="IPR020476">
    <property type="entry name" value="Nudix_hydrolase"/>
</dbReference>
<dbReference type="CDD" id="cd00564">
    <property type="entry name" value="TMP_TenI"/>
    <property type="match status" value="1"/>
</dbReference>
<dbReference type="InterPro" id="IPR047127">
    <property type="entry name" value="MutT-like"/>
</dbReference>
<dbReference type="AlphaFoldDB" id="A0A290XCX5"/>
<keyword evidence="19" id="KW-1185">Reference proteome</keyword>
<evidence type="ECO:0000256" key="2">
    <source>
        <dbReference type="ARBA" id="ARBA00005582"/>
    </source>
</evidence>
<dbReference type="PRINTS" id="PR00502">
    <property type="entry name" value="NUDIXFAMILY"/>
</dbReference>
<dbReference type="GO" id="GO:0009228">
    <property type="term" value="P:thiamine biosynthetic process"/>
    <property type="evidence" value="ECO:0007669"/>
    <property type="project" value="UniProtKB-KW"/>
</dbReference>
<dbReference type="PANTHER" id="PTHR47707">
    <property type="entry name" value="8-OXO-DGTP DIPHOSPHATASE"/>
    <property type="match status" value="1"/>
</dbReference>
<dbReference type="GO" id="GO:0044716">
    <property type="term" value="F:8-oxo-GDP phosphatase activity"/>
    <property type="evidence" value="ECO:0007669"/>
    <property type="project" value="TreeGrafter"/>
</dbReference>
<keyword evidence="5" id="KW-0479">Metal-binding</keyword>
<gene>
    <name evidence="18" type="ORF">CNR27_05315</name>
</gene>
<evidence type="ECO:0000313" key="18">
    <source>
        <dbReference type="EMBL" id="ATD66931.1"/>
    </source>
</evidence>
<evidence type="ECO:0000256" key="12">
    <source>
        <dbReference type="ARBA" id="ARBA00038905"/>
    </source>
</evidence>
<dbReference type="CDD" id="cd03425">
    <property type="entry name" value="NUDIX_MutT_NudA_like"/>
    <property type="match status" value="1"/>
</dbReference>
<keyword evidence="3" id="KW-0515">Mutator protein</keyword>
<dbReference type="GO" id="GO:0046872">
    <property type="term" value="F:metal ion binding"/>
    <property type="evidence" value="ECO:0007669"/>
    <property type="project" value="UniProtKB-KW"/>
</dbReference>
<dbReference type="Gene3D" id="3.90.79.10">
    <property type="entry name" value="Nucleoside Triphosphate Pyrophosphohydrolase"/>
    <property type="match status" value="1"/>
</dbReference>
<dbReference type="GO" id="GO:0008413">
    <property type="term" value="F:8-oxo-7,8-dihydroguanosine triphosphate pyrophosphatase activity"/>
    <property type="evidence" value="ECO:0007669"/>
    <property type="project" value="TreeGrafter"/>
</dbReference>
<evidence type="ECO:0000256" key="11">
    <source>
        <dbReference type="ARBA" id="ARBA00036904"/>
    </source>
</evidence>
<comment type="catalytic activity">
    <reaction evidence="11">
        <text>8-oxo-GTP + H2O = 8-oxo-GMP + diphosphate + H(+)</text>
        <dbReference type="Rhea" id="RHEA:67616"/>
        <dbReference type="ChEBI" id="CHEBI:15377"/>
        <dbReference type="ChEBI" id="CHEBI:15378"/>
        <dbReference type="ChEBI" id="CHEBI:33019"/>
        <dbReference type="ChEBI" id="CHEBI:143553"/>
        <dbReference type="ChEBI" id="CHEBI:145694"/>
    </reaction>
</comment>
<keyword evidence="7" id="KW-0378">Hydrolase</keyword>
<dbReference type="InterPro" id="IPR036206">
    <property type="entry name" value="ThiamineP_synth_sf"/>
</dbReference>
<proteinExistence type="inferred from homology"/>
<dbReference type="GO" id="GO:0006281">
    <property type="term" value="P:DNA repair"/>
    <property type="evidence" value="ECO:0007669"/>
    <property type="project" value="UniProtKB-KW"/>
</dbReference>
<dbReference type="NCBIfam" id="NF006530">
    <property type="entry name" value="PRK08999.1"/>
    <property type="match status" value="1"/>
</dbReference>
<dbReference type="EMBL" id="CP023406">
    <property type="protein sequence ID" value="ATD66931.1"/>
    <property type="molecule type" value="Genomic_DNA"/>
</dbReference>
<evidence type="ECO:0000256" key="4">
    <source>
        <dbReference type="ARBA" id="ARBA00022705"/>
    </source>
</evidence>
<evidence type="ECO:0000313" key="19">
    <source>
        <dbReference type="Proteomes" id="UP000218968"/>
    </source>
</evidence>
<dbReference type="GO" id="GO:0006260">
    <property type="term" value="P:DNA replication"/>
    <property type="evidence" value="ECO:0007669"/>
    <property type="project" value="UniProtKB-KW"/>
</dbReference>
<dbReference type="InterPro" id="IPR000086">
    <property type="entry name" value="NUDIX_hydrolase_dom"/>
</dbReference>
<keyword evidence="6" id="KW-0227">DNA damage</keyword>
<evidence type="ECO:0000256" key="8">
    <source>
        <dbReference type="ARBA" id="ARBA00022842"/>
    </source>
</evidence>
<evidence type="ECO:0000256" key="6">
    <source>
        <dbReference type="ARBA" id="ARBA00022763"/>
    </source>
</evidence>
<dbReference type="PROSITE" id="PS00893">
    <property type="entry name" value="NUDIX_BOX"/>
    <property type="match status" value="1"/>
</dbReference>
<dbReference type="InterPro" id="IPR029119">
    <property type="entry name" value="MutY_C"/>
</dbReference>
<dbReference type="Pfam" id="PF02581">
    <property type="entry name" value="TMP-TENI"/>
    <property type="match status" value="1"/>
</dbReference>
<dbReference type="InterPro" id="IPR020084">
    <property type="entry name" value="NUDIX_hydrolase_CS"/>
</dbReference>
<evidence type="ECO:0000256" key="3">
    <source>
        <dbReference type="ARBA" id="ARBA00022457"/>
    </source>
</evidence>
<accession>A0A290XCX5</accession>
<name>A0A290XCX5_9GAMM</name>
<keyword evidence="8" id="KW-0460">Magnesium</keyword>
<dbReference type="SUPFAM" id="SSF51391">
    <property type="entry name" value="Thiamin phosphate synthase"/>
    <property type="match status" value="1"/>
</dbReference>
<dbReference type="GO" id="GO:0044715">
    <property type="term" value="F:8-oxo-dGDP phosphatase activity"/>
    <property type="evidence" value="ECO:0007669"/>
    <property type="project" value="TreeGrafter"/>
</dbReference>
<dbReference type="Pfam" id="PF14815">
    <property type="entry name" value="NUDIX_4"/>
    <property type="match status" value="1"/>
</dbReference>
<protein>
    <recommendedName>
        <fullName evidence="13">8-oxo-dGTP diphosphatase</fullName>
        <ecNumber evidence="12">3.6.1.55</ecNumber>
    </recommendedName>
    <alternativeName>
        <fullName evidence="16">7,8-dihydro-8-oxoguanine-triphosphatase</fullName>
    </alternativeName>
    <alternativeName>
        <fullName evidence="15">Mutator protein MutT</fullName>
    </alternativeName>
    <alternativeName>
        <fullName evidence="14">dGTP pyrophosphohydrolase</fullName>
    </alternativeName>
</protein>
<dbReference type="SUPFAM" id="SSF55811">
    <property type="entry name" value="Nudix"/>
    <property type="match status" value="1"/>
</dbReference>
<dbReference type="InterPro" id="IPR015797">
    <property type="entry name" value="NUDIX_hydrolase-like_dom_sf"/>
</dbReference>
<evidence type="ECO:0000256" key="15">
    <source>
        <dbReference type="ARBA" id="ARBA00041979"/>
    </source>
</evidence>